<dbReference type="InterPro" id="IPR036909">
    <property type="entry name" value="Cyt_c-like_dom_sf"/>
</dbReference>
<dbReference type="Proteomes" id="UP000306918">
    <property type="component" value="Unassembled WGS sequence"/>
</dbReference>
<feature type="domain" description="Cytochrome c" evidence="5">
    <location>
        <begin position="285"/>
        <end position="460"/>
    </location>
</feature>
<keyword evidence="7" id="KW-1185">Reference proteome</keyword>
<name>A0A4S8HAQ9_9BACT</name>
<evidence type="ECO:0000256" key="1">
    <source>
        <dbReference type="ARBA" id="ARBA00022617"/>
    </source>
</evidence>
<dbReference type="SUPFAM" id="SSF46626">
    <property type="entry name" value="Cytochrome c"/>
    <property type="match status" value="1"/>
</dbReference>
<dbReference type="InterPro" id="IPR009056">
    <property type="entry name" value="Cyt_c-like_dom"/>
</dbReference>
<dbReference type="AlphaFoldDB" id="A0A4S8HAQ9"/>
<dbReference type="GO" id="GO:0020037">
    <property type="term" value="F:heme binding"/>
    <property type="evidence" value="ECO:0007669"/>
    <property type="project" value="InterPro"/>
</dbReference>
<dbReference type="GO" id="GO:0046872">
    <property type="term" value="F:metal ion binding"/>
    <property type="evidence" value="ECO:0007669"/>
    <property type="project" value="UniProtKB-KW"/>
</dbReference>
<keyword evidence="2 4" id="KW-0479">Metal-binding</keyword>
<accession>A0A4S8HAQ9</accession>
<keyword evidence="3 4" id="KW-0408">Iron</keyword>
<dbReference type="PANTHER" id="PTHR30600">
    <property type="entry name" value="CYTOCHROME C PEROXIDASE-RELATED"/>
    <property type="match status" value="1"/>
</dbReference>
<evidence type="ECO:0000259" key="5">
    <source>
        <dbReference type="PROSITE" id="PS51007"/>
    </source>
</evidence>
<dbReference type="Gene3D" id="1.10.760.10">
    <property type="entry name" value="Cytochrome c-like domain"/>
    <property type="match status" value="1"/>
</dbReference>
<dbReference type="GO" id="GO:0004130">
    <property type="term" value="F:cytochrome-c peroxidase activity"/>
    <property type="evidence" value="ECO:0007669"/>
    <property type="project" value="TreeGrafter"/>
</dbReference>
<protein>
    <submittedName>
        <fullName evidence="6">C-type cytochrome</fullName>
    </submittedName>
</protein>
<dbReference type="PANTHER" id="PTHR30600:SF9">
    <property type="entry name" value="BLR7738 PROTEIN"/>
    <property type="match status" value="1"/>
</dbReference>
<dbReference type="GO" id="GO:0009055">
    <property type="term" value="F:electron transfer activity"/>
    <property type="evidence" value="ECO:0007669"/>
    <property type="project" value="InterPro"/>
</dbReference>
<proteinExistence type="predicted"/>
<evidence type="ECO:0000313" key="7">
    <source>
        <dbReference type="Proteomes" id="UP000306918"/>
    </source>
</evidence>
<keyword evidence="1 4" id="KW-0349">Heme</keyword>
<organism evidence="6 7">
    <name type="scientific">Niastella caeni</name>
    <dbReference type="NCBI Taxonomy" id="2569763"/>
    <lineage>
        <taxon>Bacteria</taxon>
        <taxon>Pseudomonadati</taxon>
        <taxon>Bacteroidota</taxon>
        <taxon>Chitinophagia</taxon>
        <taxon>Chitinophagales</taxon>
        <taxon>Chitinophagaceae</taxon>
        <taxon>Niastella</taxon>
    </lineage>
</organism>
<dbReference type="EMBL" id="STFF01000012">
    <property type="protein sequence ID" value="THU32010.1"/>
    <property type="molecule type" value="Genomic_DNA"/>
</dbReference>
<dbReference type="OrthoDB" id="9805202at2"/>
<dbReference type="PROSITE" id="PS51007">
    <property type="entry name" value="CYTC"/>
    <property type="match status" value="1"/>
</dbReference>
<gene>
    <name evidence="6" type="ORF">FAM09_27895</name>
</gene>
<evidence type="ECO:0000256" key="4">
    <source>
        <dbReference type="PROSITE-ProRule" id="PRU00433"/>
    </source>
</evidence>
<dbReference type="RefSeq" id="WP_136580454.1">
    <property type="nucleotide sequence ID" value="NZ_STFF01000012.1"/>
</dbReference>
<reference evidence="6 7" key="1">
    <citation type="submission" date="2019-04" db="EMBL/GenBank/DDBJ databases">
        <title>Niastella caeni sp. nov., isolated from activated sludge.</title>
        <authorList>
            <person name="Sheng M."/>
        </authorList>
    </citation>
    <scope>NUCLEOTIDE SEQUENCE [LARGE SCALE GENOMIC DNA]</scope>
    <source>
        <strain evidence="6 7">HX-2-15</strain>
    </source>
</reference>
<evidence type="ECO:0000256" key="2">
    <source>
        <dbReference type="ARBA" id="ARBA00022723"/>
    </source>
</evidence>
<dbReference type="InterPro" id="IPR051395">
    <property type="entry name" value="Cytochrome_c_Peroxidase/MauG"/>
</dbReference>
<evidence type="ECO:0000313" key="6">
    <source>
        <dbReference type="EMBL" id="THU32010.1"/>
    </source>
</evidence>
<dbReference type="Pfam" id="PF21419">
    <property type="entry name" value="RoxA-like_Cyt-c"/>
    <property type="match status" value="1"/>
</dbReference>
<sequence length="460" mass="51649">MKKWMVLALIVISGVAFTGVLTNGEYEPVPIPPSVQRTGGNAQKGYEYLTTGDYVKGGIPFNIFVMGMGKNKTNYLNRTGKNADISHEYTTVTSPNGEALVAPNCLQCHAQVFDNQLVMGLGNTFIDFTNNEKLNLKNLRAVENMLKLTAPNKYKAAKPFIDVAKTISPFLIAEIRGVNSADRLAAVLVAHRDPITFKWNPEAQLEIPEGVIPSDVPPWWLLKKKNAMFYNGFGRGDFGRFLMASNLLTVNDTAESHEVDTHMPDLLAYIYSLEPPKYPGTINQSLAKEGETIFNKSCSNCHGTYGATERYPNLLIPESIIQTDSFLYKSNYSSPQFVNWFNQSWFTTGDHPARLEPFMGYIAPPLDGIWVTAPFLHNGSVPTLEALINSDLRPKYWSRDFDKPEYDYEKLGWKYTKEEKPGGKNIYNSDLPGYGNYGHTFGDKLTEKERKAVIEYLKTL</sequence>
<evidence type="ECO:0000256" key="3">
    <source>
        <dbReference type="ARBA" id="ARBA00023004"/>
    </source>
</evidence>
<comment type="caution">
    <text evidence="6">The sequence shown here is derived from an EMBL/GenBank/DDBJ whole genome shotgun (WGS) entry which is preliminary data.</text>
</comment>